<dbReference type="InterPro" id="IPR022216">
    <property type="entry name" value="ABC_Co_transporter"/>
</dbReference>
<evidence type="ECO:0000256" key="8">
    <source>
        <dbReference type="ARBA" id="ARBA00022967"/>
    </source>
</evidence>
<keyword evidence="13" id="KW-1185">Reference proteome</keyword>
<comment type="subcellular location">
    <subcellularLocation>
        <location evidence="1">Cell membrane</location>
        <topology evidence="1">Peripheral membrane protein</topology>
    </subcellularLocation>
</comment>
<gene>
    <name evidence="12" type="ORF">KAK10_08545</name>
</gene>
<dbReference type="Pfam" id="PF00005">
    <property type="entry name" value="ABC_tran"/>
    <property type="match status" value="2"/>
</dbReference>
<evidence type="ECO:0000256" key="6">
    <source>
        <dbReference type="ARBA" id="ARBA00022741"/>
    </source>
</evidence>
<accession>A0ABT0VJF8</accession>
<dbReference type="PROSITE" id="PS50893">
    <property type="entry name" value="ABC_TRANSPORTER_2"/>
    <property type="match status" value="2"/>
</dbReference>
<dbReference type="CDD" id="cd03225">
    <property type="entry name" value="ABC_cobalt_CbiO_domain1"/>
    <property type="match status" value="2"/>
</dbReference>
<dbReference type="SMART" id="SM00382">
    <property type="entry name" value="AAA"/>
    <property type="match status" value="2"/>
</dbReference>
<dbReference type="InterPro" id="IPR003439">
    <property type="entry name" value="ABC_transporter-like_ATP-bd"/>
</dbReference>
<keyword evidence="6" id="KW-0547">Nucleotide-binding</keyword>
<evidence type="ECO:0000313" key="12">
    <source>
        <dbReference type="EMBL" id="MCM2437957.1"/>
    </source>
</evidence>
<evidence type="ECO:0000256" key="7">
    <source>
        <dbReference type="ARBA" id="ARBA00022840"/>
    </source>
</evidence>
<dbReference type="EMBL" id="JAGMVS010000072">
    <property type="protein sequence ID" value="MCM2437957.1"/>
    <property type="molecule type" value="Genomic_DNA"/>
</dbReference>
<dbReference type="NCBIfam" id="NF010167">
    <property type="entry name" value="PRK13648.1"/>
    <property type="match status" value="2"/>
</dbReference>
<evidence type="ECO:0000256" key="2">
    <source>
        <dbReference type="ARBA" id="ARBA00005417"/>
    </source>
</evidence>
<dbReference type="Pfam" id="PF12558">
    <property type="entry name" value="DUF3744"/>
    <property type="match status" value="1"/>
</dbReference>
<evidence type="ECO:0000256" key="10">
    <source>
        <dbReference type="ARBA" id="ARBA00025157"/>
    </source>
</evidence>
<protein>
    <submittedName>
        <fullName evidence="12">DUF3744 domain-containing protein</fullName>
    </submittedName>
</protein>
<dbReference type="Proteomes" id="UP001057481">
    <property type="component" value="Unassembled WGS sequence"/>
</dbReference>
<dbReference type="PANTHER" id="PTHR43553:SF26">
    <property type="entry name" value="ABC TRANSPORTER ATP-BINDING PROTEIN BC_2655-RELATED"/>
    <property type="match status" value="1"/>
</dbReference>
<comment type="function">
    <text evidence="10">Probably part of an ABC transporter complex. Responsible for energy coupling to the transport system.</text>
</comment>
<dbReference type="InterPro" id="IPR017871">
    <property type="entry name" value="ABC_transporter-like_CS"/>
</dbReference>
<evidence type="ECO:0000313" key="13">
    <source>
        <dbReference type="Proteomes" id="UP001057481"/>
    </source>
</evidence>
<keyword evidence="3" id="KW-0813">Transport</keyword>
<organism evidence="12 13">
    <name type="scientific">Periweissella beninensis</name>
    <dbReference type="NCBI Taxonomy" id="504936"/>
    <lineage>
        <taxon>Bacteria</taxon>
        <taxon>Bacillati</taxon>
        <taxon>Bacillota</taxon>
        <taxon>Bacilli</taxon>
        <taxon>Lactobacillales</taxon>
        <taxon>Lactobacillaceae</taxon>
        <taxon>Periweissella</taxon>
    </lineage>
</organism>
<evidence type="ECO:0000259" key="11">
    <source>
        <dbReference type="PROSITE" id="PS50893"/>
    </source>
</evidence>
<dbReference type="InterPro" id="IPR015856">
    <property type="entry name" value="ABC_transpr_CbiO/EcfA_su"/>
</dbReference>
<proteinExistence type="inferred from homology"/>
<dbReference type="InterPro" id="IPR050095">
    <property type="entry name" value="ECF_ABC_transporter_ATP-bd"/>
</dbReference>
<comment type="caution">
    <text evidence="12">The sequence shown here is derived from an EMBL/GenBank/DDBJ whole genome shotgun (WGS) entry which is preliminary data.</text>
</comment>
<feature type="domain" description="ABC transporter" evidence="11">
    <location>
        <begin position="10"/>
        <end position="251"/>
    </location>
</feature>
<name>A0ABT0VJF8_9LACO</name>
<comment type="similarity">
    <text evidence="2">Belongs to the ABC transporter superfamily.</text>
</comment>
<feature type="domain" description="ABC transporter" evidence="11">
    <location>
        <begin position="309"/>
        <end position="542"/>
    </location>
</feature>
<keyword evidence="8" id="KW-1278">Translocase</keyword>
<keyword evidence="7" id="KW-0067">ATP-binding</keyword>
<evidence type="ECO:0000256" key="3">
    <source>
        <dbReference type="ARBA" id="ARBA00022448"/>
    </source>
</evidence>
<sequence>MTAQDHQPIISFKDFSFRYKAQQQPTLKNISFDIYSGEKVLILGPSGSGKSTLAKCINGIIPNKNAGEITGTALINNRAITAVNIFERAQDVATILQDSNAQFVGLSVGEDIAFYLENRNTPVKKMHVAVENVAKFVGLEKQLNQIPFNLSGGEKQRTTIAGSMHGEAPIMVFDEPLAALNPQMCDQVMHIIDRLNKEKNKTILIVEHRLEEVLQQAVDRVLVMNDGQIVLSGTPDEILASNKLPALGIQEPLYLNLIKQVYGSLATKQNIWNVDVLAVEPYIKQFKRYLNQESNYYRNKQDNIGAPIIKIRNGQFKYDQRTALILPNLDIYQGETISLIGKNGAGKSTLAKILTGMLKLQQGTITAFNKDYHNLTLQEIGHNIAYIMQDPDKMLIKDTVFAEVAFSLELQNLSSTEINERVTTILKLTDLYKMRTWPVTALSYGQKKRLTIAAVLVLEPKCIILDEPTAGQDYAHYQEIMTFVKKLNQKMQVTIILITHNMQLALEYTDRALVINQGKIVADKRPFEILTDPKLVSENGLALTSIYRLGLKMGLDAKKLVALSNNRK</sequence>
<evidence type="ECO:0000256" key="4">
    <source>
        <dbReference type="ARBA" id="ARBA00022475"/>
    </source>
</evidence>
<keyword evidence="9" id="KW-0472">Membrane</keyword>
<evidence type="ECO:0000256" key="5">
    <source>
        <dbReference type="ARBA" id="ARBA00022737"/>
    </source>
</evidence>
<dbReference type="RefSeq" id="WP_205144089.1">
    <property type="nucleotide sequence ID" value="NZ_JAFBDN010000019.1"/>
</dbReference>
<dbReference type="PROSITE" id="PS00211">
    <property type="entry name" value="ABC_TRANSPORTER_1"/>
    <property type="match status" value="1"/>
</dbReference>
<dbReference type="InterPro" id="IPR003593">
    <property type="entry name" value="AAA+_ATPase"/>
</dbReference>
<dbReference type="InterPro" id="IPR027417">
    <property type="entry name" value="P-loop_NTPase"/>
</dbReference>
<dbReference type="SUPFAM" id="SSF52540">
    <property type="entry name" value="P-loop containing nucleoside triphosphate hydrolases"/>
    <property type="match status" value="2"/>
</dbReference>
<evidence type="ECO:0000256" key="1">
    <source>
        <dbReference type="ARBA" id="ARBA00004202"/>
    </source>
</evidence>
<dbReference type="Gene3D" id="3.40.50.300">
    <property type="entry name" value="P-loop containing nucleotide triphosphate hydrolases"/>
    <property type="match status" value="2"/>
</dbReference>
<keyword evidence="5" id="KW-0677">Repeat</keyword>
<evidence type="ECO:0000256" key="9">
    <source>
        <dbReference type="ARBA" id="ARBA00023136"/>
    </source>
</evidence>
<keyword evidence="4" id="KW-1003">Cell membrane</keyword>
<reference evidence="12" key="1">
    <citation type="submission" date="2021-04" db="EMBL/GenBank/DDBJ databases">
        <title>Taxonomic assessment of Weissella genus.</title>
        <authorList>
            <person name="Fanelli F."/>
            <person name="Chieffi D."/>
            <person name="Dell'Aquila A."/>
            <person name="Gyu-Sung C."/>
            <person name="Franz C.M.A.P."/>
            <person name="Fusco V."/>
        </authorList>
    </citation>
    <scope>NUCLEOTIDE SEQUENCE</scope>
    <source>
        <strain evidence="12">LMG 25373</strain>
    </source>
</reference>
<dbReference type="PANTHER" id="PTHR43553">
    <property type="entry name" value="HEAVY METAL TRANSPORTER"/>
    <property type="match status" value="1"/>
</dbReference>